<feature type="compositionally biased region" description="Polar residues" evidence="1">
    <location>
        <begin position="78"/>
        <end position="98"/>
    </location>
</feature>
<dbReference type="PANTHER" id="PTHR33050">
    <property type="entry name" value="REVERSE TRANSCRIPTASE DOMAIN-CONTAINING PROTEIN"/>
    <property type="match status" value="1"/>
</dbReference>
<organism evidence="2 3">
    <name type="scientific">Puccinia coronata f. sp. avenae</name>
    <dbReference type="NCBI Taxonomy" id="200324"/>
    <lineage>
        <taxon>Eukaryota</taxon>
        <taxon>Fungi</taxon>
        <taxon>Dikarya</taxon>
        <taxon>Basidiomycota</taxon>
        <taxon>Pucciniomycotina</taxon>
        <taxon>Pucciniomycetes</taxon>
        <taxon>Pucciniales</taxon>
        <taxon>Pucciniaceae</taxon>
        <taxon>Puccinia</taxon>
    </lineage>
</organism>
<gene>
    <name evidence="2" type="ORF">PCANC_07729</name>
</gene>
<comment type="caution">
    <text evidence="2">The sequence shown here is derived from an EMBL/GenBank/DDBJ whole genome shotgun (WGS) entry which is preliminary data.</text>
</comment>
<protein>
    <recommendedName>
        <fullName evidence="4">Reverse transcriptase domain-containing protein</fullName>
    </recommendedName>
</protein>
<feature type="compositionally biased region" description="Polar residues" evidence="1">
    <location>
        <begin position="200"/>
        <end position="217"/>
    </location>
</feature>
<feature type="compositionally biased region" description="Polar residues" evidence="1">
    <location>
        <begin position="1"/>
        <end position="22"/>
    </location>
</feature>
<accession>A0A2N5VRD6</accession>
<dbReference type="Proteomes" id="UP000235388">
    <property type="component" value="Unassembled WGS sequence"/>
</dbReference>
<dbReference type="InterPro" id="IPR043502">
    <property type="entry name" value="DNA/RNA_pol_sf"/>
</dbReference>
<feature type="region of interest" description="Disordered" evidence="1">
    <location>
        <begin position="1"/>
        <end position="34"/>
    </location>
</feature>
<dbReference type="OrthoDB" id="3255824at2759"/>
<feature type="compositionally biased region" description="Low complexity" evidence="1">
    <location>
        <begin position="99"/>
        <end position="113"/>
    </location>
</feature>
<evidence type="ECO:0000256" key="1">
    <source>
        <dbReference type="SAM" id="MobiDB-lite"/>
    </source>
</evidence>
<keyword evidence="3" id="KW-1185">Reference proteome</keyword>
<dbReference type="AlphaFoldDB" id="A0A2N5VRD6"/>
<evidence type="ECO:0008006" key="4">
    <source>
        <dbReference type="Google" id="ProtNLM"/>
    </source>
</evidence>
<dbReference type="EMBL" id="PGCJ01000079">
    <property type="protein sequence ID" value="PLW52559.1"/>
    <property type="molecule type" value="Genomic_DNA"/>
</dbReference>
<dbReference type="InterPro" id="IPR052055">
    <property type="entry name" value="Hepadnavirus_pol/RT"/>
</dbReference>
<evidence type="ECO:0000313" key="2">
    <source>
        <dbReference type="EMBL" id="PLW52559.1"/>
    </source>
</evidence>
<feature type="region of interest" description="Disordered" evidence="1">
    <location>
        <begin position="180"/>
        <end position="218"/>
    </location>
</feature>
<sequence>MSGSNQYRLTQQPATSARYTTDATKESTDDTIPAGDIDLEIVHFAQNRQMEPGGQHPPTRDKLVAAAALLDQKRQAAASYQESRRSQMGNSGNKTLRSATTGGEANQAAAQGNHEGHNPLSEVLGALGDTPGDRDGNTTTGTNQPAPPSTTQTSHREKDQEFLLQAARQAMEPALFPEPLRTDQSKAHPGASQLAKDNPASETTQAHQDATPAQTPSGAIIQKEEGVSFIIGAVPTHTYCGLPSFYDKNVKAMKGSIPLTIFDPIWQKQAAAHHAERRTVDRANTNNQRYTGLPTPGKWTQSYVQWSRNYQSFISALKNVYKFLTFSEWFRIHKEYNLAVRVNAFQCNLFKSDTLIFGDVSRDRPEIAMETSAKAKQYEETSYIDNPYLPGGKRENYNPYTGLEKTSAGAGKAAQESKARGANFQGIQGKGQWEPYNAGGQREEDSYCGQGNRSNAEGSGSRDLQDNCNIFVSLLDHCKTFHPPGHLALSSFGSPISHPPLPTSDKPTRDIGASKLKGWPTAIQCEMNVQVWEKALRDANLLHKYRDVLDGFVNGFPQVIPPHYIEGLQWYTPTNHDMANLAREEIDTNFRKELAAGQMRGPYTHEEVAKVFLFFRSRPLGMAVNSDGSVRPINNLSFPYNRRGIPSVNSFVDKAEFKTTWDDFKTVSRFFKQDNQTYRLGLFDWEKAYRQIPTKMDQWPYLMLRDFEGNILLDTRITFGGVAGCSSFGRPADAWKEIMLREFNLIHVFCWVDDNLFVKSPNAEVKMKEIVDRSSQLGVKTNKKKYLEFGDEQKFIGFVWNGHTKTVRLPLGQTEEQIEQMSRFLAPGATFTYSDTMVLAGRLNHAMYVLPQLRCHLRSVYQWQKEWVNTSATRPAPQEMQEDLQQWTDTLWEYKAHRLIPDPDPTDVGWVGDASTSYGVGVLIGKHWGRFRLTKTPPQSRTGNVVAWLETIAVRLGLFMLLQLGASPGKTFIFRTDNTTTFSAILRRKSKDAGVNTEWKIIQRLLLNAEIDLYALRVTSAENRADGLSQGKGESHLCKNRLVIEIPEDLADFIAQT</sequence>
<dbReference type="PANTHER" id="PTHR33050:SF7">
    <property type="entry name" value="RIBONUCLEASE H"/>
    <property type="match status" value="1"/>
</dbReference>
<proteinExistence type="predicted"/>
<feature type="region of interest" description="Disordered" evidence="1">
    <location>
        <begin position="395"/>
        <end position="462"/>
    </location>
</feature>
<dbReference type="SUPFAM" id="SSF56672">
    <property type="entry name" value="DNA/RNA polymerases"/>
    <property type="match status" value="1"/>
</dbReference>
<evidence type="ECO:0000313" key="3">
    <source>
        <dbReference type="Proteomes" id="UP000235388"/>
    </source>
</evidence>
<reference evidence="2 3" key="1">
    <citation type="submission" date="2017-11" db="EMBL/GenBank/DDBJ databases">
        <title>De novo assembly and phasing of dikaryotic genomes from two isolates of Puccinia coronata f. sp. avenae, the causal agent of oat crown rust.</title>
        <authorList>
            <person name="Miller M.E."/>
            <person name="Zhang Y."/>
            <person name="Omidvar V."/>
            <person name="Sperschneider J."/>
            <person name="Schwessinger B."/>
            <person name="Raley C."/>
            <person name="Palmer J.M."/>
            <person name="Garnica D."/>
            <person name="Upadhyaya N."/>
            <person name="Rathjen J."/>
            <person name="Taylor J.M."/>
            <person name="Park R.F."/>
            <person name="Dodds P.N."/>
            <person name="Hirsch C.D."/>
            <person name="Kianian S.F."/>
            <person name="Figueroa M."/>
        </authorList>
    </citation>
    <scope>NUCLEOTIDE SEQUENCE [LARGE SCALE GENOMIC DNA]</scope>
    <source>
        <strain evidence="2">12NC29</strain>
    </source>
</reference>
<feature type="compositionally biased region" description="Polar residues" evidence="1">
    <location>
        <begin position="449"/>
        <end position="458"/>
    </location>
</feature>
<name>A0A2N5VRD6_9BASI</name>
<feature type="region of interest" description="Disordered" evidence="1">
    <location>
        <begin position="72"/>
        <end position="158"/>
    </location>
</feature>